<proteinExistence type="predicted"/>
<reference evidence="1 2" key="1">
    <citation type="submission" date="2019-10" db="EMBL/GenBank/DDBJ databases">
        <title>Whole genome shotgun sequence of Acrocarpospora corrugata NBRC 13972.</title>
        <authorList>
            <person name="Ichikawa N."/>
            <person name="Kimura A."/>
            <person name="Kitahashi Y."/>
            <person name="Komaki H."/>
            <person name="Oguchi A."/>
        </authorList>
    </citation>
    <scope>NUCLEOTIDE SEQUENCE [LARGE SCALE GENOMIC DNA]</scope>
    <source>
        <strain evidence="1 2">NBRC 13972</strain>
    </source>
</reference>
<evidence type="ECO:0000313" key="2">
    <source>
        <dbReference type="Proteomes" id="UP000334990"/>
    </source>
</evidence>
<gene>
    <name evidence="1" type="ORF">Acor_07890</name>
</gene>
<accession>A0A5M3VPL2</accession>
<dbReference type="Proteomes" id="UP000334990">
    <property type="component" value="Unassembled WGS sequence"/>
</dbReference>
<keyword evidence="2" id="KW-1185">Reference proteome</keyword>
<evidence type="ECO:0000313" key="1">
    <source>
        <dbReference type="EMBL" id="GER98726.1"/>
    </source>
</evidence>
<protein>
    <submittedName>
        <fullName evidence="1">Uncharacterized protein</fullName>
    </submittedName>
</protein>
<organism evidence="1 2">
    <name type="scientific">Acrocarpospora corrugata</name>
    <dbReference type="NCBI Taxonomy" id="35763"/>
    <lineage>
        <taxon>Bacteria</taxon>
        <taxon>Bacillati</taxon>
        <taxon>Actinomycetota</taxon>
        <taxon>Actinomycetes</taxon>
        <taxon>Streptosporangiales</taxon>
        <taxon>Streptosporangiaceae</taxon>
        <taxon>Acrocarpospora</taxon>
    </lineage>
</organism>
<dbReference type="AlphaFoldDB" id="A0A5M3VPL2"/>
<name>A0A5M3VPL2_9ACTN</name>
<sequence>MKSLFETVLPTGLRVPRDNEYHGIGDIAFRHLVGQPPRGHLAYLVGITIHVRRLGR</sequence>
<comment type="caution">
    <text evidence="1">The sequence shown here is derived from an EMBL/GenBank/DDBJ whole genome shotgun (WGS) entry which is preliminary data.</text>
</comment>
<dbReference type="EMBL" id="BLAD01000037">
    <property type="protein sequence ID" value="GER98726.1"/>
    <property type="molecule type" value="Genomic_DNA"/>
</dbReference>